<keyword evidence="1" id="KW-1133">Transmembrane helix</keyword>
<name>A0A319DV07_9EURO</name>
<dbReference type="VEuPathDB" id="FungiDB:BO82DRAFT_47783"/>
<evidence type="ECO:0000313" key="2">
    <source>
        <dbReference type="EMBL" id="PYH82912.1"/>
    </source>
</evidence>
<dbReference type="GeneID" id="37143977"/>
<proteinExistence type="predicted"/>
<protein>
    <submittedName>
        <fullName evidence="2">Uncharacterized protein</fullName>
    </submittedName>
</protein>
<dbReference type="Proteomes" id="UP000248340">
    <property type="component" value="Unassembled WGS sequence"/>
</dbReference>
<dbReference type="RefSeq" id="XP_025493112.1">
    <property type="nucleotide sequence ID" value="XM_025641235.1"/>
</dbReference>
<feature type="transmembrane region" description="Helical" evidence="1">
    <location>
        <begin position="44"/>
        <end position="65"/>
    </location>
</feature>
<keyword evidence="1" id="KW-0812">Transmembrane</keyword>
<gene>
    <name evidence="2" type="ORF">BO82DRAFT_47783</name>
</gene>
<reference evidence="2 3" key="1">
    <citation type="submission" date="2016-12" db="EMBL/GenBank/DDBJ databases">
        <title>The genomes of Aspergillus section Nigri reveals drivers in fungal speciation.</title>
        <authorList>
            <consortium name="DOE Joint Genome Institute"/>
            <person name="Vesth T.C."/>
            <person name="Nybo J."/>
            <person name="Theobald S."/>
            <person name="Brandl J."/>
            <person name="Frisvad J.C."/>
            <person name="Nielsen K.F."/>
            <person name="Lyhne E.K."/>
            <person name="Kogle M.E."/>
            <person name="Kuo A."/>
            <person name="Riley R."/>
            <person name="Clum A."/>
            <person name="Nolan M."/>
            <person name="Lipzen A."/>
            <person name="Salamov A."/>
            <person name="Henrissat B."/>
            <person name="Wiebenga A."/>
            <person name="De Vries R.P."/>
            <person name="Grigoriev I.V."/>
            <person name="Mortensen U.H."/>
            <person name="Andersen M.R."/>
            <person name="Baker S.E."/>
        </authorList>
    </citation>
    <scope>NUCLEOTIDE SEQUENCE [LARGE SCALE GENOMIC DNA]</scope>
    <source>
        <strain evidence="2 3">CBS 121591</strain>
    </source>
</reference>
<dbReference type="EMBL" id="KZ821692">
    <property type="protein sequence ID" value="PYH82912.1"/>
    <property type="molecule type" value="Genomic_DNA"/>
</dbReference>
<organism evidence="2 3">
    <name type="scientific">Aspergillus uvarum CBS 121591</name>
    <dbReference type="NCBI Taxonomy" id="1448315"/>
    <lineage>
        <taxon>Eukaryota</taxon>
        <taxon>Fungi</taxon>
        <taxon>Dikarya</taxon>
        <taxon>Ascomycota</taxon>
        <taxon>Pezizomycotina</taxon>
        <taxon>Eurotiomycetes</taxon>
        <taxon>Eurotiomycetidae</taxon>
        <taxon>Eurotiales</taxon>
        <taxon>Aspergillaceae</taxon>
        <taxon>Aspergillus</taxon>
        <taxon>Aspergillus subgen. Circumdati</taxon>
    </lineage>
</organism>
<dbReference type="AlphaFoldDB" id="A0A319DV07"/>
<evidence type="ECO:0000313" key="3">
    <source>
        <dbReference type="Proteomes" id="UP000248340"/>
    </source>
</evidence>
<accession>A0A319DV07</accession>
<evidence type="ECO:0000256" key="1">
    <source>
        <dbReference type="SAM" id="Phobius"/>
    </source>
</evidence>
<sequence length="160" mass="17818">MTEGEGRRVVPVSGWLACRTWLTPPVIKSTPPLPCLTLLYKKMVCGLTGILAVAVVVIIIIINIITTKISPPPVVTEPTTPAHHYHTTYSENQQLNSTHEQLYSLHRQCAAQTPQLDDTFPLSHHPSIKYPPKDNHTNFVVLDTTLFNTTKNSLPASEWD</sequence>
<keyword evidence="3" id="KW-1185">Reference proteome</keyword>
<keyword evidence="1" id="KW-0472">Membrane</keyword>